<gene>
    <name evidence="2" type="ORF">PZE19_24020</name>
</gene>
<feature type="region of interest" description="Disordered" evidence="1">
    <location>
        <begin position="86"/>
        <end position="116"/>
    </location>
</feature>
<evidence type="ECO:0000256" key="1">
    <source>
        <dbReference type="SAM" id="MobiDB-lite"/>
    </source>
</evidence>
<dbReference type="EMBL" id="JARRAG010000002">
    <property type="protein sequence ID" value="MDG3006850.1"/>
    <property type="molecule type" value="Genomic_DNA"/>
</dbReference>
<sequence length="131" mass="13926">MRNARTPLREGRRRLAALLIGGFCCCFGGCHQHHYYYNGASAMSPCPPGTGAVVPSNVTVGPVCEVPDSIDGATVVGSRSTVIDDGRSKPRVVVSEPQRSGSSSRYGWRSTNPEDVPTFTQIEGAVNTTVK</sequence>
<protein>
    <recommendedName>
        <fullName evidence="4">Lipoprotein</fullName>
    </recommendedName>
</protein>
<name>A0ABT6FHI1_9BACT</name>
<reference evidence="2 3" key="1">
    <citation type="submission" date="2023-03" db="EMBL/GenBank/DDBJ databases">
        <title>Paludisphaera mucosa sp. nov. a novel planctomycete from northern fen.</title>
        <authorList>
            <person name="Ivanova A."/>
        </authorList>
    </citation>
    <scope>NUCLEOTIDE SEQUENCE [LARGE SCALE GENOMIC DNA]</scope>
    <source>
        <strain evidence="2 3">Pla2</strain>
    </source>
</reference>
<feature type="compositionally biased region" description="Low complexity" evidence="1">
    <location>
        <begin position="99"/>
        <end position="110"/>
    </location>
</feature>
<dbReference type="RefSeq" id="WP_277863141.1">
    <property type="nucleotide sequence ID" value="NZ_JARRAG010000002.1"/>
</dbReference>
<evidence type="ECO:0000313" key="3">
    <source>
        <dbReference type="Proteomes" id="UP001216907"/>
    </source>
</evidence>
<evidence type="ECO:0008006" key="4">
    <source>
        <dbReference type="Google" id="ProtNLM"/>
    </source>
</evidence>
<accession>A0ABT6FHI1</accession>
<keyword evidence="3" id="KW-1185">Reference proteome</keyword>
<organism evidence="2 3">
    <name type="scientific">Paludisphaera mucosa</name>
    <dbReference type="NCBI Taxonomy" id="3030827"/>
    <lineage>
        <taxon>Bacteria</taxon>
        <taxon>Pseudomonadati</taxon>
        <taxon>Planctomycetota</taxon>
        <taxon>Planctomycetia</taxon>
        <taxon>Isosphaerales</taxon>
        <taxon>Isosphaeraceae</taxon>
        <taxon>Paludisphaera</taxon>
    </lineage>
</organism>
<dbReference type="Proteomes" id="UP001216907">
    <property type="component" value="Unassembled WGS sequence"/>
</dbReference>
<proteinExistence type="predicted"/>
<comment type="caution">
    <text evidence="2">The sequence shown here is derived from an EMBL/GenBank/DDBJ whole genome shotgun (WGS) entry which is preliminary data.</text>
</comment>
<evidence type="ECO:0000313" key="2">
    <source>
        <dbReference type="EMBL" id="MDG3006850.1"/>
    </source>
</evidence>